<evidence type="ECO:0000313" key="2">
    <source>
        <dbReference type="Proteomes" id="UP001060215"/>
    </source>
</evidence>
<evidence type="ECO:0000313" key="1">
    <source>
        <dbReference type="EMBL" id="KAI7997469.1"/>
    </source>
</evidence>
<dbReference type="EMBL" id="CM045767">
    <property type="protein sequence ID" value="KAI7997469.1"/>
    <property type="molecule type" value="Genomic_DNA"/>
</dbReference>
<comment type="caution">
    <text evidence="1">The sequence shown here is derived from an EMBL/GenBank/DDBJ whole genome shotgun (WGS) entry which is preliminary data.</text>
</comment>
<accession>A0ACC0G9H8</accession>
<sequence length="108" mass="11989">MCCRFPAFFRRRYGAAPETMAIAIDFVDAMVNGKFSLAPFTSSEFAQTSTPIAQISEKSRPKAGPKRTTERAWPMHLPRPKEGKGISNSRPKVEPKSTTERGQCIIQG</sequence>
<keyword evidence="2" id="KW-1185">Reference proteome</keyword>
<name>A0ACC0G9H8_9ERIC</name>
<gene>
    <name evidence="1" type="ORF">LOK49_LG10G02708</name>
</gene>
<organism evidence="1 2">
    <name type="scientific">Camellia lanceoleosa</name>
    <dbReference type="NCBI Taxonomy" id="1840588"/>
    <lineage>
        <taxon>Eukaryota</taxon>
        <taxon>Viridiplantae</taxon>
        <taxon>Streptophyta</taxon>
        <taxon>Embryophyta</taxon>
        <taxon>Tracheophyta</taxon>
        <taxon>Spermatophyta</taxon>
        <taxon>Magnoliopsida</taxon>
        <taxon>eudicotyledons</taxon>
        <taxon>Gunneridae</taxon>
        <taxon>Pentapetalae</taxon>
        <taxon>asterids</taxon>
        <taxon>Ericales</taxon>
        <taxon>Theaceae</taxon>
        <taxon>Camellia</taxon>
    </lineage>
</organism>
<proteinExistence type="predicted"/>
<reference evidence="1 2" key="1">
    <citation type="journal article" date="2022" name="Plant J.">
        <title>Chromosome-level genome of Camellia lanceoleosa provides a valuable resource for understanding genome evolution and self-incompatibility.</title>
        <authorList>
            <person name="Gong W."/>
            <person name="Xiao S."/>
            <person name="Wang L."/>
            <person name="Liao Z."/>
            <person name="Chang Y."/>
            <person name="Mo W."/>
            <person name="Hu G."/>
            <person name="Li W."/>
            <person name="Zhao G."/>
            <person name="Zhu H."/>
            <person name="Hu X."/>
            <person name="Ji K."/>
            <person name="Xiang X."/>
            <person name="Song Q."/>
            <person name="Yuan D."/>
            <person name="Jin S."/>
            <person name="Zhang L."/>
        </authorList>
    </citation>
    <scope>NUCLEOTIDE SEQUENCE [LARGE SCALE GENOMIC DNA]</scope>
    <source>
        <strain evidence="1">SQ_2022a</strain>
    </source>
</reference>
<dbReference type="Proteomes" id="UP001060215">
    <property type="component" value="Chromosome 10"/>
</dbReference>
<protein>
    <submittedName>
        <fullName evidence="1">Uncharacterized protein</fullName>
    </submittedName>
</protein>